<name>A0A318EFC1_9GAMM</name>
<accession>A0A318EFC1</accession>
<dbReference type="AlphaFoldDB" id="A0A318EFC1"/>
<comment type="caution">
    <text evidence="1">The sequence shown here is derived from an EMBL/GenBank/DDBJ whole genome shotgun (WGS) entry which is preliminary data.</text>
</comment>
<organism evidence="1 2">
    <name type="scientific">Sinimarinibacterium flocculans</name>
    <dbReference type="NCBI Taxonomy" id="985250"/>
    <lineage>
        <taxon>Bacteria</taxon>
        <taxon>Pseudomonadati</taxon>
        <taxon>Pseudomonadota</taxon>
        <taxon>Gammaproteobacteria</taxon>
        <taxon>Nevskiales</taxon>
        <taxon>Nevskiaceae</taxon>
        <taxon>Sinimarinibacterium</taxon>
    </lineage>
</organism>
<dbReference type="PIRSF" id="PIRSF029285">
    <property type="entry name" value="Aminopept"/>
    <property type="match status" value="1"/>
</dbReference>
<dbReference type="PROSITE" id="PS51257">
    <property type="entry name" value="PROKAR_LIPOPROTEIN"/>
    <property type="match status" value="1"/>
</dbReference>
<dbReference type="Pfam" id="PF10023">
    <property type="entry name" value="Aminopep"/>
    <property type="match status" value="1"/>
</dbReference>
<keyword evidence="1" id="KW-0031">Aminopeptidase</keyword>
<reference evidence="1 2" key="1">
    <citation type="submission" date="2018-04" db="EMBL/GenBank/DDBJ databases">
        <title>Genomic Encyclopedia of Type Strains, Phase IV (KMG-IV): sequencing the most valuable type-strain genomes for metagenomic binning, comparative biology and taxonomic classification.</title>
        <authorList>
            <person name="Goeker M."/>
        </authorList>
    </citation>
    <scope>NUCLEOTIDE SEQUENCE [LARGE SCALE GENOMIC DNA]</scope>
    <source>
        <strain evidence="1 2">DSM 104150</strain>
    </source>
</reference>
<evidence type="ECO:0000313" key="2">
    <source>
        <dbReference type="Proteomes" id="UP000248330"/>
    </source>
</evidence>
<keyword evidence="1" id="KW-0645">Protease</keyword>
<gene>
    <name evidence="1" type="ORF">C8D93_1016</name>
</gene>
<evidence type="ECO:0000313" key="1">
    <source>
        <dbReference type="EMBL" id="PXV70968.1"/>
    </source>
</evidence>
<dbReference type="InterPro" id="IPR014553">
    <property type="entry name" value="Aminopept"/>
</dbReference>
<sequence length="352" mass="40269">MRLPAIAVMLLLPLFAGCARLGYYVHLAGGQIALLSARQPIERLIDDPATAAPLRERLSAVREARAWAAQRLGLPANGSYTAYADLQREYVAWNVFATPELSLEPLEHCFPFAGCVAYQGYYALDKAQARARELREQGHDVYIGGVPAYSTLGWFDDPLLSTMMRWDDATLIGTLFHELAHQKRYVRDDSAFNESYASFVEQQGLREYLAQHPQVSPPDEQARGRRTQFVQLVLAARQRLEDLYTLPLDAETMRVRKAEEFARLEAQYERLRDTAWGGDTRYDAFFADDAPNNARLLPFGLYDEYVPAFALLFERADRDWARFHEAVERLSKLDAETRRAQMESLLRRRLPE</sequence>
<proteinExistence type="predicted"/>
<keyword evidence="1" id="KW-0378">Hydrolase</keyword>
<dbReference type="EMBL" id="QICN01000001">
    <property type="protein sequence ID" value="PXV70968.1"/>
    <property type="molecule type" value="Genomic_DNA"/>
</dbReference>
<protein>
    <submittedName>
        <fullName evidence="1">Putative aminopeptidase</fullName>
    </submittedName>
</protein>
<keyword evidence="2" id="KW-1185">Reference proteome</keyword>
<dbReference type="Proteomes" id="UP000248330">
    <property type="component" value="Unassembled WGS sequence"/>
</dbReference>
<dbReference type="GO" id="GO:0004177">
    <property type="term" value="F:aminopeptidase activity"/>
    <property type="evidence" value="ECO:0007669"/>
    <property type="project" value="UniProtKB-KW"/>
</dbReference>